<keyword evidence="2" id="KW-1185">Reference proteome</keyword>
<proteinExistence type="predicted"/>
<evidence type="ECO:0000313" key="2">
    <source>
        <dbReference type="Proteomes" id="UP001237642"/>
    </source>
</evidence>
<accession>A0AAD8H1S9</accession>
<dbReference type="Proteomes" id="UP001237642">
    <property type="component" value="Unassembled WGS sequence"/>
</dbReference>
<reference evidence="1" key="1">
    <citation type="submission" date="2023-02" db="EMBL/GenBank/DDBJ databases">
        <title>Genome of toxic invasive species Heracleum sosnowskyi carries increased number of genes despite the absence of recent whole-genome duplications.</title>
        <authorList>
            <person name="Schelkunov M."/>
            <person name="Shtratnikova V."/>
            <person name="Makarenko M."/>
            <person name="Klepikova A."/>
            <person name="Omelchenko D."/>
            <person name="Novikova G."/>
            <person name="Obukhova E."/>
            <person name="Bogdanov V."/>
            <person name="Penin A."/>
            <person name="Logacheva M."/>
        </authorList>
    </citation>
    <scope>NUCLEOTIDE SEQUENCE</scope>
    <source>
        <strain evidence="1">Hsosn_3</strain>
        <tissue evidence="1">Leaf</tissue>
    </source>
</reference>
<name>A0AAD8H1S9_9APIA</name>
<dbReference type="EMBL" id="JAUIZM010000011">
    <property type="protein sequence ID" value="KAK1358105.1"/>
    <property type="molecule type" value="Genomic_DNA"/>
</dbReference>
<gene>
    <name evidence="1" type="ORF">POM88_051361</name>
</gene>
<sequence>MADCKQPGFTAAASYLCAKRHNLKVDQIKPQSDPNSVSTSLKDLCFDKFGISKEKMDPENREPGRILQIGCGSIPRAPGTQASGALGATYVYPLQDLTTRMYAQKFNVSAGHAGMSYVIKRRTLQHESLRGFQERLALNLHSKAATNLKRAINK</sequence>
<reference evidence="1" key="2">
    <citation type="submission" date="2023-05" db="EMBL/GenBank/DDBJ databases">
        <authorList>
            <person name="Schelkunov M.I."/>
        </authorList>
    </citation>
    <scope>NUCLEOTIDE SEQUENCE</scope>
    <source>
        <strain evidence="1">Hsosn_3</strain>
        <tissue evidence="1">Leaf</tissue>
    </source>
</reference>
<comment type="caution">
    <text evidence="1">The sequence shown here is derived from an EMBL/GenBank/DDBJ whole genome shotgun (WGS) entry which is preliminary data.</text>
</comment>
<protein>
    <submittedName>
        <fullName evidence="1">Uncharacterized protein</fullName>
    </submittedName>
</protein>
<dbReference type="AlphaFoldDB" id="A0AAD8H1S9"/>
<organism evidence="1 2">
    <name type="scientific">Heracleum sosnowskyi</name>
    <dbReference type="NCBI Taxonomy" id="360622"/>
    <lineage>
        <taxon>Eukaryota</taxon>
        <taxon>Viridiplantae</taxon>
        <taxon>Streptophyta</taxon>
        <taxon>Embryophyta</taxon>
        <taxon>Tracheophyta</taxon>
        <taxon>Spermatophyta</taxon>
        <taxon>Magnoliopsida</taxon>
        <taxon>eudicotyledons</taxon>
        <taxon>Gunneridae</taxon>
        <taxon>Pentapetalae</taxon>
        <taxon>asterids</taxon>
        <taxon>campanulids</taxon>
        <taxon>Apiales</taxon>
        <taxon>Apiaceae</taxon>
        <taxon>Apioideae</taxon>
        <taxon>apioid superclade</taxon>
        <taxon>Tordylieae</taxon>
        <taxon>Tordyliinae</taxon>
        <taxon>Heracleum</taxon>
    </lineage>
</organism>
<evidence type="ECO:0000313" key="1">
    <source>
        <dbReference type="EMBL" id="KAK1358105.1"/>
    </source>
</evidence>